<dbReference type="InterPro" id="IPR037143">
    <property type="entry name" value="4-PPantetheinyl_Trfase_dom_sf"/>
</dbReference>
<evidence type="ECO:0000259" key="2">
    <source>
        <dbReference type="Pfam" id="PF01648"/>
    </source>
</evidence>
<protein>
    <recommendedName>
        <fullName evidence="2">4'-phosphopantetheinyl transferase domain-containing protein</fullName>
    </recommendedName>
</protein>
<gene>
    <name evidence="3" type="ORF">C6Y14_15645</name>
</gene>
<dbReference type="GO" id="GO:0008897">
    <property type="term" value="F:holo-[acyl-carrier-protein] synthase activity"/>
    <property type="evidence" value="ECO:0007669"/>
    <property type="project" value="InterPro"/>
</dbReference>
<feature type="domain" description="4'-phosphopantetheinyl transferase" evidence="2">
    <location>
        <begin position="148"/>
        <end position="218"/>
    </location>
</feature>
<comment type="caution">
    <text evidence="3">The sequence shown here is derived from an EMBL/GenBank/DDBJ whole genome shotgun (WGS) entry which is preliminary data.</text>
</comment>
<name>A0A2P8Q8Q2_9ACTN</name>
<dbReference type="RefSeq" id="WP_107017264.1">
    <property type="nucleotide sequence ID" value="NZ_KZ679042.1"/>
</dbReference>
<dbReference type="Proteomes" id="UP000240429">
    <property type="component" value="Unassembled WGS sequence"/>
</dbReference>
<evidence type="ECO:0000256" key="1">
    <source>
        <dbReference type="ARBA" id="ARBA00022679"/>
    </source>
</evidence>
<dbReference type="Pfam" id="PF01648">
    <property type="entry name" value="ACPS"/>
    <property type="match status" value="1"/>
</dbReference>
<dbReference type="SUPFAM" id="SSF56214">
    <property type="entry name" value="4'-phosphopantetheinyl transferase"/>
    <property type="match status" value="2"/>
</dbReference>
<dbReference type="OrthoDB" id="9808281at2"/>
<dbReference type="AlphaFoldDB" id="A0A2P8Q8Q2"/>
<keyword evidence="4" id="KW-1185">Reference proteome</keyword>
<evidence type="ECO:0000313" key="4">
    <source>
        <dbReference type="Proteomes" id="UP000240429"/>
    </source>
</evidence>
<evidence type="ECO:0000313" key="3">
    <source>
        <dbReference type="EMBL" id="PSM42625.1"/>
    </source>
</evidence>
<reference evidence="3 4" key="1">
    <citation type="submission" date="2018-03" db="EMBL/GenBank/DDBJ databases">
        <title>Streptomyces dioscori sp. nov., a novel endophytic actinobacterium isolated from bulbil of Dioscorea bulbifera L.</title>
        <authorList>
            <person name="Zhikuan W."/>
        </authorList>
    </citation>
    <scope>NUCLEOTIDE SEQUENCE [LARGE SCALE GENOMIC DNA]</scope>
    <source>
        <strain evidence="3 4">A217</strain>
    </source>
</reference>
<dbReference type="InterPro" id="IPR008278">
    <property type="entry name" value="4-PPantetheinyl_Trfase_dom"/>
</dbReference>
<dbReference type="GO" id="GO:0000287">
    <property type="term" value="F:magnesium ion binding"/>
    <property type="evidence" value="ECO:0007669"/>
    <property type="project" value="InterPro"/>
</dbReference>
<sequence>MTTAPPDRAAARSLDDSMALDPARPLYVTHARGPLTLAVVSIAWLRARDETDRATIGARHLSDDELQQAAQLRLVKRRLEWLAGRLAIKHSVCAYQRRHAGTSVHPRDITVGVVLDGLRAGKPVVDARVEVGLSHSVDFAVAVCGPRAVGIDVERSRQVPPPLAELLTHPPEIAADPRLGGVGAMPLPLRWACKEAVLKHFGFGLRVDSREVRLTQWWPDGRFAWRAGPELRRHAPEADGSRFDSWAREVDGYALALVWQ</sequence>
<proteinExistence type="predicted"/>
<accession>A0A2P8Q8Q2</accession>
<keyword evidence="1" id="KW-0808">Transferase</keyword>
<dbReference type="Gene3D" id="3.90.470.20">
    <property type="entry name" value="4'-phosphopantetheinyl transferase domain"/>
    <property type="match status" value="2"/>
</dbReference>
<dbReference type="EMBL" id="PYBJ01000008">
    <property type="protein sequence ID" value="PSM42625.1"/>
    <property type="molecule type" value="Genomic_DNA"/>
</dbReference>
<organism evidence="3 4">
    <name type="scientific">Streptomyces dioscori</name>
    <dbReference type="NCBI Taxonomy" id="2109333"/>
    <lineage>
        <taxon>Bacteria</taxon>
        <taxon>Bacillati</taxon>
        <taxon>Actinomycetota</taxon>
        <taxon>Actinomycetes</taxon>
        <taxon>Kitasatosporales</taxon>
        <taxon>Streptomycetaceae</taxon>
        <taxon>Streptomyces</taxon>
        <taxon>Streptomyces aurantiacus group</taxon>
    </lineage>
</organism>